<reference evidence="2 3" key="1">
    <citation type="journal article" date="2019" name="Sci. Rep.">
        <title>Orb-weaving spider Araneus ventricosus genome elucidates the spidroin gene catalogue.</title>
        <authorList>
            <person name="Kono N."/>
            <person name="Nakamura H."/>
            <person name="Ohtoshi R."/>
            <person name="Moran D.A.P."/>
            <person name="Shinohara A."/>
            <person name="Yoshida Y."/>
            <person name="Fujiwara M."/>
            <person name="Mori M."/>
            <person name="Tomita M."/>
            <person name="Arakawa K."/>
        </authorList>
    </citation>
    <scope>NUCLEOTIDE SEQUENCE [LARGE SCALE GENOMIC DNA]</scope>
</reference>
<dbReference type="AlphaFoldDB" id="A0A4Y2DPA5"/>
<dbReference type="Gene3D" id="3.30.420.10">
    <property type="entry name" value="Ribonuclease H-like superfamily/Ribonuclease H"/>
    <property type="match status" value="1"/>
</dbReference>
<evidence type="ECO:0000313" key="2">
    <source>
        <dbReference type="EMBL" id="GBM18673.1"/>
    </source>
</evidence>
<dbReference type="GO" id="GO:0004523">
    <property type="term" value="F:RNA-DNA hybrid ribonuclease activity"/>
    <property type="evidence" value="ECO:0007669"/>
    <property type="project" value="InterPro"/>
</dbReference>
<evidence type="ECO:0000313" key="3">
    <source>
        <dbReference type="Proteomes" id="UP000499080"/>
    </source>
</evidence>
<proteinExistence type="predicted"/>
<dbReference type="InterPro" id="IPR012337">
    <property type="entry name" value="RNaseH-like_sf"/>
</dbReference>
<feature type="domain" description="RNase H type-1" evidence="1">
    <location>
        <begin position="1"/>
        <end position="85"/>
    </location>
</feature>
<dbReference type="SUPFAM" id="SSF53098">
    <property type="entry name" value="Ribonuclease H-like"/>
    <property type="match status" value="1"/>
</dbReference>
<accession>A0A4Y2DPA5</accession>
<protein>
    <recommendedName>
        <fullName evidence="1">RNase H type-1 domain-containing protein</fullName>
    </recommendedName>
</protein>
<dbReference type="InterPro" id="IPR036397">
    <property type="entry name" value="RNaseH_sf"/>
</dbReference>
<keyword evidence="3" id="KW-1185">Reference proteome</keyword>
<dbReference type="PROSITE" id="PS50879">
    <property type="entry name" value="RNASE_H_1"/>
    <property type="match status" value="1"/>
</dbReference>
<dbReference type="GO" id="GO:0003676">
    <property type="term" value="F:nucleic acid binding"/>
    <property type="evidence" value="ECO:0007669"/>
    <property type="project" value="InterPro"/>
</dbReference>
<comment type="caution">
    <text evidence="2">The sequence shown here is derived from an EMBL/GenBank/DDBJ whole genome shotgun (WGS) entry which is preliminary data.</text>
</comment>
<evidence type="ECO:0000259" key="1">
    <source>
        <dbReference type="PROSITE" id="PS50879"/>
    </source>
</evidence>
<dbReference type="EMBL" id="BGPR01000408">
    <property type="protein sequence ID" value="GBM18673.1"/>
    <property type="molecule type" value="Genomic_DNA"/>
</dbReference>
<gene>
    <name evidence="2" type="ORF">AVEN_164787_1</name>
</gene>
<dbReference type="InterPro" id="IPR002156">
    <property type="entry name" value="RNaseH_domain"/>
</dbReference>
<sequence length="217" mass="24997">MAEITSIREAVEYVIEKCLGPTQIFSDSRSSLMALESTCEKRSFMNEIRRKIRLHKHKIGLCWMKANKGYAGNEHADELTKLGTSKENIDFSFSVSRLQIKKLAKKEIISEWQSRCDSTEKGGALCTSLLDKVKADKFQGGFYLNQIFPCQGIFSTHQARLICSAFAAWRTVQWIDLRKFWPAYWANRELNTLKQNSNFRSSLRLIVHNLMKLVLPP</sequence>
<dbReference type="Proteomes" id="UP000499080">
    <property type="component" value="Unassembled WGS sequence"/>
</dbReference>
<name>A0A4Y2DPA5_ARAVE</name>
<organism evidence="2 3">
    <name type="scientific">Araneus ventricosus</name>
    <name type="common">Orbweaver spider</name>
    <name type="synonym">Epeira ventricosa</name>
    <dbReference type="NCBI Taxonomy" id="182803"/>
    <lineage>
        <taxon>Eukaryota</taxon>
        <taxon>Metazoa</taxon>
        <taxon>Ecdysozoa</taxon>
        <taxon>Arthropoda</taxon>
        <taxon>Chelicerata</taxon>
        <taxon>Arachnida</taxon>
        <taxon>Araneae</taxon>
        <taxon>Araneomorphae</taxon>
        <taxon>Entelegynae</taxon>
        <taxon>Araneoidea</taxon>
        <taxon>Araneidae</taxon>
        <taxon>Araneus</taxon>
    </lineage>
</organism>